<proteinExistence type="predicted"/>
<protein>
    <recommendedName>
        <fullName evidence="4">Twin-arginine translocation signal domain-containing protein</fullName>
    </recommendedName>
</protein>
<evidence type="ECO:0000313" key="3">
    <source>
        <dbReference type="EMBL" id="AIE95854.1"/>
    </source>
</evidence>
<keyword evidence="2" id="KW-1133">Transmembrane helix</keyword>
<evidence type="ECO:0008006" key="4">
    <source>
        <dbReference type="Google" id="ProtNLM"/>
    </source>
</evidence>
<dbReference type="NCBIfam" id="TIGR01409">
    <property type="entry name" value="TAT_signal_seq"/>
    <property type="match status" value="1"/>
</dbReference>
<dbReference type="InterPro" id="IPR019546">
    <property type="entry name" value="TAT_signal_bac_arc"/>
</dbReference>
<dbReference type="EMBL" id="KF900463">
    <property type="protein sequence ID" value="AIE95854.1"/>
    <property type="molecule type" value="Genomic_DNA"/>
</dbReference>
<dbReference type="AlphaFoldDB" id="A0A075FX76"/>
<sequence>MNYSMADIQSEKQNRRDFIKYAGGAVVGLGIGGLGFLNSNGNLVAERDKNSQLQTDLVSLNEQLEDLQRWAIYGGGSNVKNMPNVIDKQPTVKMDETFYFDQKRAFCRVDNNPEAFIMPTYLMGEVPIEANTFFMLMSTSTLHVKSIDESENSTCILESDSGDCFTEASAGGNIYGSRVKPEPFKSEIVAVDGKAFSYTAYFDENEAPINFAIFGPKFTFTGELTIGSVTVKRVEQLAKSLPK</sequence>
<keyword evidence="2" id="KW-0472">Membrane</keyword>
<feature type="transmembrane region" description="Helical" evidence="2">
    <location>
        <begin position="21"/>
        <end position="37"/>
    </location>
</feature>
<name>A0A075FX76_9ARCH</name>
<feature type="coiled-coil region" evidence="1">
    <location>
        <begin position="43"/>
        <end position="70"/>
    </location>
</feature>
<evidence type="ECO:0000256" key="2">
    <source>
        <dbReference type="SAM" id="Phobius"/>
    </source>
</evidence>
<accession>A0A075FX76</accession>
<reference evidence="3" key="1">
    <citation type="journal article" date="2014" name="Genome Biol. Evol.">
        <title>Pangenome evidence for extensive interdomain horizontal transfer affecting lineage core and shell genes in uncultured planktonic thaumarchaeota and euryarchaeota.</title>
        <authorList>
            <person name="Deschamps P."/>
            <person name="Zivanovic Y."/>
            <person name="Moreira D."/>
            <person name="Rodriguez-Valera F."/>
            <person name="Lopez-Garcia P."/>
        </authorList>
    </citation>
    <scope>NUCLEOTIDE SEQUENCE</scope>
</reference>
<keyword evidence="2" id="KW-0812">Transmembrane</keyword>
<evidence type="ECO:0000256" key="1">
    <source>
        <dbReference type="SAM" id="Coils"/>
    </source>
</evidence>
<organism evidence="3">
    <name type="scientific">uncultured marine thaumarchaeote AD1000_70_G10</name>
    <dbReference type="NCBI Taxonomy" id="1455934"/>
    <lineage>
        <taxon>Archaea</taxon>
        <taxon>Nitrososphaerota</taxon>
        <taxon>environmental samples</taxon>
    </lineage>
</organism>
<keyword evidence="1" id="KW-0175">Coiled coil</keyword>